<organism evidence="9 10">
    <name type="scientific">Pelomonas aquatica</name>
    <dbReference type="NCBI Taxonomy" id="431058"/>
    <lineage>
        <taxon>Bacteria</taxon>
        <taxon>Pseudomonadati</taxon>
        <taxon>Pseudomonadota</taxon>
        <taxon>Betaproteobacteria</taxon>
        <taxon>Burkholderiales</taxon>
        <taxon>Sphaerotilaceae</taxon>
        <taxon>Roseateles</taxon>
    </lineage>
</organism>
<evidence type="ECO:0000313" key="10">
    <source>
        <dbReference type="Proteomes" id="UP001180536"/>
    </source>
</evidence>
<dbReference type="RefSeq" id="WP_310344328.1">
    <property type="nucleotide sequence ID" value="NZ_JAVDXQ010000003.1"/>
</dbReference>
<dbReference type="InterPro" id="IPR005895">
    <property type="entry name" value="ABC_transptr_haem_export_CcmA"/>
</dbReference>
<keyword evidence="6" id="KW-1278">Translocase</keyword>
<keyword evidence="10" id="KW-1185">Reference proteome</keyword>
<dbReference type="InterPro" id="IPR017871">
    <property type="entry name" value="ABC_transporter-like_CS"/>
</dbReference>
<dbReference type="PROSITE" id="PS50893">
    <property type="entry name" value="ABC_TRANSPORTER_2"/>
    <property type="match status" value="1"/>
</dbReference>
<evidence type="ECO:0000313" key="9">
    <source>
        <dbReference type="EMBL" id="MDR7296790.1"/>
    </source>
</evidence>
<comment type="caution">
    <text evidence="9">The sequence shown here is derived from an EMBL/GenBank/DDBJ whole genome shotgun (WGS) entry which is preliminary data.</text>
</comment>
<dbReference type="NCBIfam" id="TIGR01189">
    <property type="entry name" value="ccmA"/>
    <property type="match status" value="1"/>
</dbReference>
<keyword evidence="4" id="KW-0201">Cytochrome c-type biogenesis</keyword>
<dbReference type="SMART" id="SM00382">
    <property type="entry name" value="AAA"/>
    <property type="match status" value="1"/>
</dbReference>
<evidence type="ECO:0000256" key="6">
    <source>
        <dbReference type="ARBA" id="ARBA00022967"/>
    </source>
</evidence>
<dbReference type="SUPFAM" id="SSF52540">
    <property type="entry name" value="P-loop containing nucleoside triphosphate hydrolases"/>
    <property type="match status" value="1"/>
</dbReference>
<evidence type="ECO:0000256" key="7">
    <source>
        <dbReference type="ARBA" id="ARBA00023136"/>
    </source>
</evidence>
<evidence type="ECO:0000256" key="3">
    <source>
        <dbReference type="ARBA" id="ARBA00022741"/>
    </source>
</evidence>
<keyword evidence="2" id="KW-1003">Cell membrane</keyword>
<dbReference type="EMBL" id="JAVDXQ010000003">
    <property type="protein sequence ID" value="MDR7296790.1"/>
    <property type="molecule type" value="Genomic_DNA"/>
</dbReference>
<dbReference type="InterPro" id="IPR003439">
    <property type="entry name" value="ABC_transporter-like_ATP-bd"/>
</dbReference>
<dbReference type="InterPro" id="IPR027417">
    <property type="entry name" value="P-loop_NTPase"/>
</dbReference>
<dbReference type="PANTHER" id="PTHR43499">
    <property type="entry name" value="ABC TRANSPORTER I FAMILY MEMBER 1"/>
    <property type="match status" value="1"/>
</dbReference>
<reference evidence="9 10" key="1">
    <citation type="submission" date="2023-07" db="EMBL/GenBank/DDBJ databases">
        <title>Sorghum-associated microbial communities from plants grown in Nebraska, USA.</title>
        <authorList>
            <person name="Schachtman D."/>
        </authorList>
    </citation>
    <scope>NUCLEOTIDE SEQUENCE [LARGE SCALE GENOMIC DNA]</scope>
    <source>
        <strain evidence="9 10">BE310</strain>
    </source>
</reference>
<evidence type="ECO:0000256" key="1">
    <source>
        <dbReference type="ARBA" id="ARBA00022448"/>
    </source>
</evidence>
<dbReference type="PROSITE" id="PS00211">
    <property type="entry name" value="ABC_TRANSPORTER_1"/>
    <property type="match status" value="1"/>
</dbReference>
<keyword evidence="7" id="KW-0472">Membrane</keyword>
<keyword evidence="3" id="KW-0547">Nucleotide-binding</keyword>
<gene>
    <name evidence="9" type="ORF">J2X16_002137</name>
</gene>
<dbReference type="NCBIfam" id="NF010061">
    <property type="entry name" value="PRK13538.1"/>
    <property type="match status" value="1"/>
</dbReference>
<sequence length="209" mass="22365">MRLSARELRCRRGGRRVFAGLSFELHPGEVLELRGANGSGKTSLLRLLAGLAQPSGGELHWQGRPLLPGDAAYACDMAYLGHLNGVNADLSAIENLRFAQRLAGPADTAADPAAALQAWGLAALAAQPARRLSQGQRRRLALARVWMGRRRLWLLDEPCAALDTAGERLFDTRLAEHLQAGGAAVVATHHDLTLTAGVRRLDLDASAPC</sequence>
<proteinExistence type="predicted"/>
<dbReference type="PANTHER" id="PTHR43499:SF1">
    <property type="entry name" value="ABC TRANSPORTER I FAMILY MEMBER 1"/>
    <property type="match status" value="1"/>
</dbReference>
<dbReference type="Gene3D" id="3.40.50.300">
    <property type="entry name" value="P-loop containing nucleotide triphosphate hydrolases"/>
    <property type="match status" value="1"/>
</dbReference>
<protein>
    <submittedName>
        <fullName evidence="9">Heme exporter protein A</fullName>
    </submittedName>
</protein>
<evidence type="ECO:0000256" key="5">
    <source>
        <dbReference type="ARBA" id="ARBA00022840"/>
    </source>
</evidence>
<keyword evidence="1" id="KW-0813">Transport</keyword>
<feature type="domain" description="ABC transporter" evidence="8">
    <location>
        <begin position="3"/>
        <end position="205"/>
    </location>
</feature>
<dbReference type="InterPro" id="IPR003593">
    <property type="entry name" value="AAA+_ATPase"/>
</dbReference>
<name>A0ABU1Z9W8_9BURK</name>
<evidence type="ECO:0000256" key="2">
    <source>
        <dbReference type="ARBA" id="ARBA00022475"/>
    </source>
</evidence>
<dbReference type="Pfam" id="PF00005">
    <property type="entry name" value="ABC_tran"/>
    <property type="match status" value="1"/>
</dbReference>
<keyword evidence="5" id="KW-0067">ATP-binding</keyword>
<accession>A0ABU1Z9W8</accession>
<dbReference type="Proteomes" id="UP001180536">
    <property type="component" value="Unassembled WGS sequence"/>
</dbReference>
<evidence type="ECO:0000259" key="8">
    <source>
        <dbReference type="PROSITE" id="PS50893"/>
    </source>
</evidence>
<evidence type="ECO:0000256" key="4">
    <source>
        <dbReference type="ARBA" id="ARBA00022748"/>
    </source>
</evidence>